<dbReference type="Pfam" id="PF08558">
    <property type="entry name" value="TRF"/>
    <property type="match status" value="1"/>
</dbReference>
<name>A0AA40EK00_9PEZI</name>
<feature type="compositionally biased region" description="Polar residues" evidence="4">
    <location>
        <begin position="781"/>
        <end position="793"/>
    </location>
</feature>
<organism evidence="6 7">
    <name type="scientific">Schizothecium vesticola</name>
    <dbReference type="NCBI Taxonomy" id="314040"/>
    <lineage>
        <taxon>Eukaryota</taxon>
        <taxon>Fungi</taxon>
        <taxon>Dikarya</taxon>
        <taxon>Ascomycota</taxon>
        <taxon>Pezizomycotina</taxon>
        <taxon>Sordariomycetes</taxon>
        <taxon>Sordariomycetidae</taxon>
        <taxon>Sordariales</taxon>
        <taxon>Schizotheciaceae</taxon>
        <taxon>Schizothecium</taxon>
    </lineage>
</organism>
<feature type="compositionally biased region" description="Polar residues" evidence="4">
    <location>
        <begin position="634"/>
        <end position="649"/>
    </location>
</feature>
<feature type="region of interest" description="Disordered" evidence="4">
    <location>
        <begin position="435"/>
        <end position="461"/>
    </location>
</feature>
<keyword evidence="3" id="KW-0131">Cell cycle</keyword>
<sequence length="958" mass="103895">MAETVSVEADLIAALGLPDTRASESTADETDPFHALRALVSIPKSTTNHVAPEPLSNSGPITFGGLTFPAPPPPPSQPLSQPPLPSPEKKRERSPDALEQDSGAKKQRMEHPAQVHVKSEEEHGMSGMDLEAIMQNALAGFDGIQPPMDNQTAMPPATPPAAPATRLPTRSPELDRFENRMMKASSRSTYMIRAMSLPLLGNVAVQILLRLSQQDRIETELLLADIGSEFERDYRQLINIFMPSRRVFSDSPLFFPDELEISDSDDRETVRMSNLASTAASTFGANDVSLREIHDNFLAIFVPEDGEYKGSLSNLLVDLKTQVFIDSLRECEDSQHVSALIDQFFPTEFEETLKQRSGEVMLNADEAVLVSQIKDRRGLLLNSVNDENIKSLLGNQYASFHFPEELSAFLRNHLSMVVEYADKYGVNIPISQQDPQSVSTEAQNGLNCSQWNQGDQQQHESPSFDLAALIQDATSNFESHKTEDSFDGYMADVGERDGLELRKLLEQGLSSHKSEFHQEPQGQTADATSNATIPSNLASLIAGTLAGGLEKAPDGLTHVPGPSFPMAGSNSVHESPSQFKTSTAQIPQPSYQPYAHTSAPLSHFTGPSGDQLPPNQSSPSTVLYERARQAAVAKTSTTSRREGLSTTRRPWSPEEEKALMTGLDKVKGPHWSQILSLYGPNGTVSDILKDRTQVQLKDKARNLKLFFLKTNSEMPYYLQSVTGELKTRAPTQAARKEAEEKLRLNKGGEQREFDGIMTLAGGLRDPHHPNNAAAAPRRTGPHNNTNMRPSTLSGAGAPASHRQQGTPAAPPVPIPALGKADPSDHHSMHQVNKLPQIQPAPAPPHTSAPSSNPSLAPGVAQGSGLLASVQASLKHQRQPQQSQHQQHAINPTQAPHQHQPAASLSQSYSRPQATANAINHQGYGAANAPMHHSSSDNTDAALYATLSAALHAPTASQT</sequence>
<dbReference type="PROSITE" id="PS51294">
    <property type="entry name" value="HTH_MYB"/>
    <property type="match status" value="1"/>
</dbReference>
<evidence type="ECO:0000259" key="5">
    <source>
        <dbReference type="PROSITE" id="PS51294"/>
    </source>
</evidence>
<feature type="region of interest" description="Disordered" evidence="4">
    <location>
        <begin position="552"/>
        <end position="654"/>
    </location>
</feature>
<dbReference type="PANTHER" id="PTHR47807">
    <property type="entry name" value="PROTEIN TBF1"/>
    <property type="match status" value="1"/>
</dbReference>
<dbReference type="FunFam" id="1.10.10.60:FF:000137">
    <property type="entry name" value="MYB DNA binding protein"/>
    <property type="match status" value="1"/>
</dbReference>
<comment type="caution">
    <text evidence="6">The sequence shown here is derived from an EMBL/GenBank/DDBJ whole genome shotgun (WGS) entry which is preliminary data.</text>
</comment>
<dbReference type="InterPro" id="IPR001005">
    <property type="entry name" value="SANT/Myb"/>
</dbReference>
<keyword evidence="2" id="KW-0539">Nucleus</keyword>
<feature type="compositionally biased region" description="Basic and acidic residues" evidence="4">
    <location>
        <begin position="87"/>
        <end position="123"/>
    </location>
</feature>
<dbReference type="CDD" id="cd11660">
    <property type="entry name" value="SANT_TRF"/>
    <property type="match status" value="1"/>
</dbReference>
<feature type="region of interest" description="Disordered" evidence="4">
    <location>
        <begin position="47"/>
        <end position="123"/>
    </location>
</feature>
<dbReference type="GO" id="GO:0042803">
    <property type="term" value="F:protein homodimerization activity"/>
    <property type="evidence" value="ECO:0007669"/>
    <property type="project" value="InterPro"/>
</dbReference>
<feature type="compositionally biased region" description="Polar residues" evidence="4">
    <location>
        <begin position="888"/>
        <end position="919"/>
    </location>
</feature>
<dbReference type="Gene3D" id="1.10.10.60">
    <property type="entry name" value="Homeodomain-like"/>
    <property type="match status" value="1"/>
</dbReference>
<gene>
    <name evidence="6" type="ORF">B0T18DRAFT_393503</name>
</gene>
<dbReference type="InterPro" id="IPR017930">
    <property type="entry name" value="Myb_dom"/>
</dbReference>
<dbReference type="Proteomes" id="UP001172155">
    <property type="component" value="Unassembled WGS sequence"/>
</dbReference>
<dbReference type="GO" id="GO:0010833">
    <property type="term" value="P:telomere maintenance via telomere lengthening"/>
    <property type="evidence" value="ECO:0007669"/>
    <property type="project" value="TreeGrafter"/>
</dbReference>
<keyword evidence="1" id="KW-0238">DNA-binding</keyword>
<dbReference type="EMBL" id="JAUKUD010000006">
    <property type="protein sequence ID" value="KAK0740748.1"/>
    <property type="molecule type" value="Genomic_DNA"/>
</dbReference>
<feature type="compositionally biased region" description="Polar residues" evidence="4">
    <location>
        <begin position="47"/>
        <end position="60"/>
    </location>
</feature>
<evidence type="ECO:0000313" key="7">
    <source>
        <dbReference type="Proteomes" id="UP001172155"/>
    </source>
</evidence>
<keyword evidence="7" id="KW-1185">Reference proteome</keyword>
<evidence type="ECO:0000256" key="3">
    <source>
        <dbReference type="ARBA" id="ARBA00023306"/>
    </source>
</evidence>
<accession>A0AA40EK00</accession>
<feature type="compositionally biased region" description="Low complexity" evidence="4">
    <location>
        <begin position="878"/>
        <end position="887"/>
    </location>
</feature>
<dbReference type="PANTHER" id="PTHR47807:SF1">
    <property type="entry name" value="PROTEIN TBF1"/>
    <property type="match status" value="1"/>
</dbReference>
<evidence type="ECO:0000313" key="6">
    <source>
        <dbReference type="EMBL" id="KAK0740748.1"/>
    </source>
</evidence>
<dbReference type="SMART" id="SM00717">
    <property type="entry name" value="SANT"/>
    <property type="match status" value="1"/>
</dbReference>
<evidence type="ECO:0000256" key="1">
    <source>
        <dbReference type="ARBA" id="ARBA00023125"/>
    </source>
</evidence>
<dbReference type="InterPro" id="IPR009057">
    <property type="entry name" value="Homeodomain-like_sf"/>
</dbReference>
<dbReference type="GO" id="GO:0003691">
    <property type="term" value="F:double-stranded telomeric DNA binding"/>
    <property type="evidence" value="ECO:0007669"/>
    <property type="project" value="TreeGrafter"/>
</dbReference>
<evidence type="ECO:0000256" key="2">
    <source>
        <dbReference type="ARBA" id="ARBA00023242"/>
    </source>
</evidence>
<dbReference type="AlphaFoldDB" id="A0AA40EK00"/>
<protein>
    <submittedName>
        <fullName evidence="6">Telomere repeat binding factor-domain-containing protein</fullName>
    </submittedName>
</protein>
<feature type="domain" description="HTH myb-type" evidence="5">
    <location>
        <begin position="648"/>
        <end position="700"/>
    </location>
</feature>
<evidence type="ECO:0000256" key="4">
    <source>
        <dbReference type="SAM" id="MobiDB-lite"/>
    </source>
</evidence>
<reference evidence="6" key="1">
    <citation type="submission" date="2023-06" db="EMBL/GenBank/DDBJ databases">
        <title>Genome-scale phylogeny and comparative genomics of the fungal order Sordariales.</title>
        <authorList>
            <consortium name="Lawrence Berkeley National Laboratory"/>
            <person name="Hensen N."/>
            <person name="Bonometti L."/>
            <person name="Westerberg I."/>
            <person name="Brannstrom I.O."/>
            <person name="Guillou S."/>
            <person name="Cros-Aarteil S."/>
            <person name="Calhoun S."/>
            <person name="Haridas S."/>
            <person name="Kuo A."/>
            <person name="Mondo S."/>
            <person name="Pangilinan J."/>
            <person name="Riley R."/>
            <person name="LaButti K."/>
            <person name="Andreopoulos B."/>
            <person name="Lipzen A."/>
            <person name="Chen C."/>
            <person name="Yanf M."/>
            <person name="Daum C."/>
            <person name="Ng V."/>
            <person name="Clum A."/>
            <person name="Steindorff A."/>
            <person name="Ohm R."/>
            <person name="Martin F."/>
            <person name="Silar P."/>
            <person name="Natvig D."/>
            <person name="Lalanne C."/>
            <person name="Gautier V."/>
            <person name="Ament-velasquez S.L."/>
            <person name="Kruys A."/>
            <person name="Hutchinson M.I."/>
            <person name="Powell A.J."/>
            <person name="Barry K."/>
            <person name="Miller A.N."/>
            <person name="Grigoriev I.V."/>
            <person name="Debuchy R."/>
            <person name="Gladieux P."/>
            <person name="Thoren M.H."/>
            <person name="Johannesson H."/>
        </authorList>
    </citation>
    <scope>NUCLEOTIDE SEQUENCE</scope>
    <source>
        <strain evidence="6">SMH3187-1</strain>
    </source>
</reference>
<dbReference type="InterPro" id="IPR052833">
    <property type="entry name" value="Telomeric_DNA-bd_trans-reg"/>
</dbReference>
<feature type="compositionally biased region" description="Polar residues" evidence="4">
    <location>
        <begin position="568"/>
        <end position="591"/>
    </location>
</feature>
<feature type="compositionally biased region" description="Pro residues" evidence="4">
    <location>
        <begin position="69"/>
        <end position="86"/>
    </location>
</feature>
<dbReference type="SUPFAM" id="SSF46689">
    <property type="entry name" value="Homeodomain-like"/>
    <property type="match status" value="1"/>
</dbReference>
<proteinExistence type="predicted"/>
<feature type="region of interest" description="Disordered" evidence="4">
    <location>
        <begin position="759"/>
        <end position="936"/>
    </location>
</feature>
<dbReference type="InterPro" id="IPR013867">
    <property type="entry name" value="Telomere_rpt-bd_fac_dimer_dom"/>
</dbReference>